<name>A0A2V1DV92_9PLEO</name>
<accession>A0A2V1DV92</accession>
<sequence length="102" mass="11494">MSSSPERPPPNNLFIATSEDIWLKTLYRKTELWKPLFQCQKTGILNACASSDNSGLLAVADSQLVILHDAASYRGNNRKYRLEGAEVAFWTWTSQEKSSDDI</sequence>
<dbReference type="Proteomes" id="UP000244855">
    <property type="component" value="Unassembled WGS sequence"/>
</dbReference>
<evidence type="ECO:0000313" key="1">
    <source>
        <dbReference type="EMBL" id="PVI00740.1"/>
    </source>
</evidence>
<dbReference type="STRING" id="97972.A0A2V1DV92"/>
<proteinExistence type="predicted"/>
<keyword evidence="2" id="KW-1185">Reference proteome</keyword>
<dbReference type="OrthoDB" id="5362656at2759"/>
<dbReference type="AlphaFoldDB" id="A0A2V1DV92"/>
<reference evidence="1 2" key="1">
    <citation type="journal article" date="2018" name="Sci. Rep.">
        <title>Comparative genomics provides insights into the lifestyle and reveals functional heterogeneity of dark septate endophytic fungi.</title>
        <authorList>
            <person name="Knapp D.G."/>
            <person name="Nemeth J.B."/>
            <person name="Barry K."/>
            <person name="Hainaut M."/>
            <person name="Henrissat B."/>
            <person name="Johnson J."/>
            <person name="Kuo A."/>
            <person name="Lim J.H.P."/>
            <person name="Lipzen A."/>
            <person name="Nolan M."/>
            <person name="Ohm R.A."/>
            <person name="Tamas L."/>
            <person name="Grigoriev I.V."/>
            <person name="Spatafora J.W."/>
            <person name="Nagy L.G."/>
            <person name="Kovacs G.M."/>
        </authorList>
    </citation>
    <scope>NUCLEOTIDE SEQUENCE [LARGE SCALE GENOMIC DNA]</scope>
    <source>
        <strain evidence="1 2">DSE2036</strain>
    </source>
</reference>
<dbReference type="EMBL" id="KZ805368">
    <property type="protein sequence ID" value="PVI00740.1"/>
    <property type="molecule type" value="Genomic_DNA"/>
</dbReference>
<organism evidence="1 2">
    <name type="scientific">Periconia macrospinosa</name>
    <dbReference type="NCBI Taxonomy" id="97972"/>
    <lineage>
        <taxon>Eukaryota</taxon>
        <taxon>Fungi</taxon>
        <taxon>Dikarya</taxon>
        <taxon>Ascomycota</taxon>
        <taxon>Pezizomycotina</taxon>
        <taxon>Dothideomycetes</taxon>
        <taxon>Pleosporomycetidae</taxon>
        <taxon>Pleosporales</taxon>
        <taxon>Massarineae</taxon>
        <taxon>Periconiaceae</taxon>
        <taxon>Periconia</taxon>
    </lineage>
</organism>
<gene>
    <name evidence="1" type="ORF">DM02DRAFT_655114</name>
</gene>
<protein>
    <submittedName>
        <fullName evidence="1">Uncharacterized protein</fullName>
    </submittedName>
</protein>
<evidence type="ECO:0000313" key="2">
    <source>
        <dbReference type="Proteomes" id="UP000244855"/>
    </source>
</evidence>